<feature type="region of interest" description="Disordered" evidence="1">
    <location>
        <begin position="61"/>
        <end position="86"/>
    </location>
</feature>
<organism evidence="2">
    <name type="scientific">Camelus bactrianus</name>
    <name type="common">Bactrian camel</name>
    <dbReference type="NCBI Taxonomy" id="9837"/>
    <lineage>
        <taxon>Eukaryota</taxon>
        <taxon>Metazoa</taxon>
        <taxon>Chordata</taxon>
        <taxon>Craniata</taxon>
        <taxon>Vertebrata</taxon>
        <taxon>Euteleostomi</taxon>
        <taxon>Mammalia</taxon>
        <taxon>Eutheria</taxon>
        <taxon>Laurasiatheria</taxon>
        <taxon>Artiodactyla</taxon>
        <taxon>Tylopoda</taxon>
        <taxon>Camelidae</taxon>
        <taxon>Camelus</taxon>
    </lineage>
</organism>
<evidence type="ECO:0000256" key="1">
    <source>
        <dbReference type="SAM" id="MobiDB-lite"/>
    </source>
</evidence>
<sequence length="111" mass="10701">MAAAVAAKVSGHLDAGLAVGQGAGGWQRPGRGWSVPCVTGARLAAGAQDRVQVCMGGAGLAGEGGGRLRARPGGGGGSGGGSGNLERYSWNKGKHYAGGDASAGEIAATRR</sequence>
<reference evidence="2" key="1">
    <citation type="submission" date="2025-08" db="UniProtKB">
        <authorList>
            <consortium name="RefSeq"/>
        </authorList>
    </citation>
    <scope>IDENTIFICATION</scope>
</reference>
<dbReference type="RefSeq" id="XP_045364045.1">
    <property type="nucleotide sequence ID" value="XM_045508089.1"/>
</dbReference>
<feature type="compositionally biased region" description="Gly residues" evidence="1">
    <location>
        <begin position="61"/>
        <end position="83"/>
    </location>
</feature>
<gene>
    <name evidence="2" type="primary">LOC123613385</name>
</gene>
<accession>A0A9W3H9Z1</accession>
<protein>
    <submittedName>
        <fullName evidence="2">Cold shock domain-containing protein 4-like</fullName>
    </submittedName>
</protein>
<evidence type="ECO:0000313" key="2">
    <source>
        <dbReference type="RefSeq" id="XP_045364045.1"/>
    </source>
</evidence>
<proteinExistence type="predicted"/>
<dbReference type="AlphaFoldDB" id="A0A9W3H9Z1"/>
<name>A0A9W3H9Z1_CAMBA</name>